<dbReference type="InterPro" id="IPR029069">
    <property type="entry name" value="HotDog_dom_sf"/>
</dbReference>
<evidence type="ECO:0000313" key="6">
    <source>
        <dbReference type="Proteomes" id="UP000221980"/>
    </source>
</evidence>
<evidence type="ECO:0000256" key="3">
    <source>
        <dbReference type="SAM" id="MobiDB-lite"/>
    </source>
</evidence>
<dbReference type="FunFam" id="3.10.129.10:FF:000022">
    <property type="entry name" value="Phenylacetic acid degradation protein"/>
    <property type="match status" value="1"/>
</dbReference>
<reference evidence="5 6" key="1">
    <citation type="journal article" date="2017" name="Nat. Microbiol.">
        <title>Natural product diversity associated with the nematode symbionts Photorhabdus and Xenorhabdus.</title>
        <authorList>
            <person name="Tobias N.J."/>
            <person name="Wolff H."/>
            <person name="Djahanschiri B."/>
            <person name="Grundmann F."/>
            <person name="Kronenwerth M."/>
            <person name="Shi Y.M."/>
            <person name="Simonyi S."/>
            <person name="Grun P."/>
            <person name="Shapiro-Ilan D."/>
            <person name="Pidot S.J."/>
            <person name="Stinear T.P."/>
            <person name="Ebersberger I."/>
            <person name="Bode H.B."/>
        </authorList>
    </citation>
    <scope>NUCLEOTIDE SEQUENCE [LARGE SCALE GENOMIC DNA]</scope>
    <source>
        <strain evidence="5 6">DSM 17902</strain>
    </source>
</reference>
<dbReference type="PANTHER" id="PTHR42856:SF1">
    <property type="entry name" value="ACYL-COENZYME A THIOESTERASE PAAI"/>
    <property type="match status" value="1"/>
</dbReference>
<dbReference type="PANTHER" id="PTHR42856">
    <property type="entry name" value="ACYL-COENZYME A THIOESTERASE PAAI"/>
    <property type="match status" value="1"/>
</dbReference>
<dbReference type="InterPro" id="IPR003736">
    <property type="entry name" value="PAAI_dom"/>
</dbReference>
<dbReference type="GO" id="GO:0016289">
    <property type="term" value="F:acyl-CoA hydrolase activity"/>
    <property type="evidence" value="ECO:0007669"/>
    <property type="project" value="UniProtKB-ARBA"/>
</dbReference>
<dbReference type="Pfam" id="PF03061">
    <property type="entry name" value="4HBT"/>
    <property type="match status" value="1"/>
</dbReference>
<dbReference type="InterPro" id="IPR052723">
    <property type="entry name" value="Acyl-CoA_thioesterase_PaaI"/>
</dbReference>
<accession>A0A2D0JVF0</accession>
<feature type="compositionally biased region" description="Low complexity" evidence="3">
    <location>
        <begin position="147"/>
        <end position="159"/>
    </location>
</feature>
<dbReference type="EMBL" id="NITZ01000002">
    <property type="protein sequence ID" value="PHM50298.1"/>
    <property type="molecule type" value="Genomic_DNA"/>
</dbReference>
<comment type="caution">
    <text evidence="5">The sequence shown here is derived from an EMBL/GenBank/DDBJ whole genome shotgun (WGS) entry which is preliminary data.</text>
</comment>
<evidence type="ECO:0000259" key="4">
    <source>
        <dbReference type="Pfam" id="PF03061"/>
    </source>
</evidence>
<dbReference type="Proteomes" id="UP000221980">
    <property type="component" value="Unassembled WGS sequence"/>
</dbReference>
<dbReference type="CDD" id="cd03443">
    <property type="entry name" value="PaaI_thioesterase"/>
    <property type="match status" value="1"/>
</dbReference>
<dbReference type="Gene3D" id="3.10.129.10">
    <property type="entry name" value="Hotdog Thioesterase"/>
    <property type="match status" value="1"/>
</dbReference>
<protein>
    <submittedName>
        <fullName evidence="5">Phenylacetic acid degradation protein PaaD</fullName>
    </submittedName>
</protein>
<dbReference type="RefSeq" id="WP_099112863.1">
    <property type="nucleotide sequence ID" value="NZ_CAWNQI010000051.1"/>
</dbReference>
<keyword evidence="6" id="KW-1185">Reference proteome</keyword>
<dbReference type="SUPFAM" id="SSF54637">
    <property type="entry name" value="Thioesterase/thiol ester dehydrase-isomerase"/>
    <property type="match status" value="1"/>
</dbReference>
<organism evidence="5 6">
    <name type="scientific">Xenorhabdus miraniensis</name>
    <dbReference type="NCBI Taxonomy" id="351674"/>
    <lineage>
        <taxon>Bacteria</taxon>
        <taxon>Pseudomonadati</taxon>
        <taxon>Pseudomonadota</taxon>
        <taxon>Gammaproteobacteria</taxon>
        <taxon>Enterobacterales</taxon>
        <taxon>Morganellaceae</taxon>
        <taxon>Xenorhabdus</taxon>
    </lineage>
</organism>
<dbReference type="NCBIfam" id="TIGR00369">
    <property type="entry name" value="unchar_dom_1"/>
    <property type="match status" value="1"/>
</dbReference>
<name>A0A2D0JVF0_9GAMM</name>
<feature type="compositionally biased region" description="Polar residues" evidence="3">
    <location>
        <begin position="160"/>
        <end position="169"/>
    </location>
</feature>
<dbReference type="AlphaFoldDB" id="A0A2D0JVF0"/>
<dbReference type="InterPro" id="IPR006683">
    <property type="entry name" value="Thioestr_dom"/>
</dbReference>
<feature type="region of interest" description="Disordered" evidence="3">
    <location>
        <begin position="141"/>
        <end position="169"/>
    </location>
</feature>
<dbReference type="InterPro" id="IPR011973">
    <property type="entry name" value="PaaD"/>
</dbReference>
<comment type="similarity">
    <text evidence="1">Belongs to the thioesterase PaaI family.</text>
</comment>
<evidence type="ECO:0000256" key="2">
    <source>
        <dbReference type="ARBA" id="ARBA00022801"/>
    </source>
</evidence>
<evidence type="ECO:0000313" key="5">
    <source>
        <dbReference type="EMBL" id="PHM50298.1"/>
    </source>
</evidence>
<feature type="domain" description="Thioesterase" evidence="4">
    <location>
        <begin position="54"/>
        <end position="127"/>
    </location>
</feature>
<dbReference type="OrthoDB" id="32575at2"/>
<gene>
    <name evidence="5" type="ORF">Xmir_00477</name>
</gene>
<dbReference type="NCBIfam" id="TIGR02286">
    <property type="entry name" value="PaaD"/>
    <property type="match status" value="1"/>
</dbReference>
<keyword evidence="2" id="KW-0378">Hydrolase</keyword>
<proteinExistence type="inferred from homology"/>
<evidence type="ECO:0000256" key="1">
    <source>
        <dbReference type="ARBA" id="ARBA00008324"/>
    </source>
</evidence>
<sequence>MQDNAASQQARHHVETMYAQDACAQNMGMHIEHIDVGFARLSMKIIPCMLNGHQSCHGGILFSLADTAFAYACNSEGLAAVASSGSIDFIRPVLVDDQLTATASVQHQGKTTGLYDVEITNQAGNVVALFRGRAHRVGRHVSDHSLNNDPLNNAPLNNNTQKNRQGEQL</sequence>